<evidence type="ECO:0000313" key="5">
    <source>
        <dbReference type="Proteomes" id="UP000317940"/>
    </source>
</evidence>
<gene>
    <name evidence="4" type="ORF">FHX73_1944</name>
</gene>
<dbReference type="PANTHER" id="PTHR16305">
    <property type="entry name" value="TESTICULAR SOLUBLE ADENYLYL CYCLASE"/>
    <property type="match status" value="1"/>
</dbReference>
<dbReference type="InterPro" id="IPR041664">
    <property type="entry name" value="AAA_16"/>
</dbReference>
<dbReference type="PANTHER" id="PTHR16305:SF35">
    <property type="entry name" value="TRANSCRIPTIONAL ACTIVATOR DOMAIN"/>
    <property type="match status" value="1"/>
</dbReference>
<accession>A0A561S977</accession>
<dbReference type="PROSITE" id="PS00622">
    <property type="entry name" value="HTH_LUXR_1"/>
    <property type="match status" value="1"/>
</dbReference>
<proteinExistence type="predicted"/>
<keyword evidence="5" id="KW-1185">Reference proteome</keyword>
<organism evidence="4 5">
    <name type="scientific">Kitasatospora viridis</name>
    <dbReference type="NCBI Taxonomy" id="281105"/>
    <lineage>
        <taxon>Bacteria</taxon>
        <taxon>Bacillati</taxon>
        <taxon>Actinomycetota</taxon>
        <taxon>Actinomycetes</taxon>
        <taxon>Kitasatosporales</taxon>
        <taxon>Streptomycetaceae</taxon>
        <taxon>Kitasatospora</taxon>
    </lineage>
</organism>
<evidence type="ECO:0000256" key="1">
    <source>
        <dbReference type="ARBA" id="ARBA00022741"/>
    </source>
</evidence>
<dbReference type="GO" id="GO:0006355">
    <property type="term" value="P:regulation of DNA-templated transcription"/>
    <property type="evidence" value="ECO:0007669"/>
    <property type="project" value="InterPro"/>
</dbReference>
<dbReference type="PRINTS" id="PR00038">
    <property type="entry name" value="HTHLUXR"/>
</dbReference>
<name>A0A561S977_9ACTN</name>
<sequence>MAQQLADRSPAGGPGFGFVGRRRELARVLEAVRHEPAVVLIEGEAGIGKSRLIREAVLALAAEGRPVLTGLCHPLREPIPFGPVTDALREAGPWLPPVARIPPTAGALAPLLPDLADHLPPPPPHPGDAPAERQLRIQAVRSLLAAIGRVVLVIDDLHWADLATRELLLVLARDMPAPLSLVLAYRPQDLSPGEHVLGSAYRRPPELAGATIQLHPLLEHDVADLAGAALGPDSSPPLVRALFRRSEGLPLVVEEDLLTLVEREPRDPAALATDLHRTPVPAALRETIGERLAGLPEESAALVDAAAVLAVPAAEALLAAVAEIAPERSTEALALALQARALRESGPDRYAFRHVLARQVAYERVPAPIRTRLHRRAIEVLRAHTPPPLVQIAHHLQAVGDRDGWLATAEAAARQAVEVDDLGTAAGLLRQLLEQDDLPAALRSWSALALARMVVDVADAADSTRILGRILADPRLPGPDRGEIRLGLGLLLVNQGQDRAGFREIERSVEELADRPSRAVRAMVALAIDEKRDASAWLDRAERTERQGGCDEPARASIRAARLNLLAREGDPAVWPLLDELPRGCEDPEVRRHTVRALYNVGDLAIELGHDRRAGELLDEAIDLGRRALAPKIEGYILIDRLRLELLAGRWAGLEERMAALARDYPDLVMAEEERRLAGGLMAAARGEWARALEHFGVVAETREKEFTTTPALRAATGAVGVLLARKEPERAWAVAEPALAELRRVRAWPRGTGLVAVAVEAALARGDRKGAQGLVAEAEQGLRGRDAPAATAELLLAQGLLALGSDDAAAVRCFEAARDTWQRIGRPYHEALAAERLAGPLAAAEPDRAAAELAAAAETFDELGATSDLARCQHALRELSQPRTTGRGRRGYGRQLSPRERQVAEFLAQGLGNQEIAQALFLSPRTVEHHVAHVLEKLDVSRKDVRARLARGD</sequence>
<dbReference type="InterPro" id="IPR027417">
    <property type="entry name" value="P-loop_NTPase"/>
</dbReference>
<protein>
    <submittedName>
        <fullName evidence="4">Regulatory LuxR family protein</fullName>
    </submittedName>
</protein>
<feature type="domain" description="HTH luxR-type" evidence="3">
    <location>
        <begin position="890"/>
        <end position="954"/>
    </location>
</feature>
<reference evidence="4 5" key="1">
    <citation type="submission" date="2019-06" db="EMBL/GenBank/DDBJ databases">
        <title>Sequencing the genomes of 1000 actinobacteria strains.</title>
        <authorList>
            <person name="Klenk H.-P."/>
        </authorList>
    </citation>
    <scope>NUCLEOTIDE SEQUENCE [LARGE SCALE GENOMIC DNA]</scope>
    <source>
        <strain evidence="4 5">DSM 44826</strain>
    </source>
</reference>
<dbReference type="SUPFAM" id="SSF46894">
    <property type="entry name" value="C-terminal effector domain of the bipartite response regulators"/>
    <property type="match status" value="1"/>
</dbReference>
<dbReference type="Gene3D" id="1.10.10.10">
    <property type="entry name" value="Winged helix-like DNA-binding domain superfamily/Winged helix DNA-binding domain"/>
    <property type="match status" value="1"/>
</dbReference>
<dbReference type="EMBL" id="VIWT01000009">
    <property type="protein sequence ID" value="TWF71414.1"/>
    <property type="molecule type" value="Genomic_DNA"/>
</dbReference>
<dbReference type="GO" id="GO:0005737">
    <property type="term" value="C:cytoplasm"/>
    <property type="evidence" value="ECO:0007669"/>
    <property type="project" value="TreeGrafter"/>
</dbReference>
<dbReference type="RefSeq" id="WP_145911630.1">
    <property type="nucleotide sequence ID" value="NZ_BAAAMZ010000028.1"/>
</dbReference>
<dbReference type="PROSITE" id="PS50043">
    <property type="entry name" value="HTH_LUXR_2"/>
    <property type="match status" value="1"/>
</dbReference>
<dbReference type="AlphaFoldDB" id="A0A561S977"/>
<dbReference type="CDD" id="cd06170">
    <property type="entry name" value="LuxR_C_like"/>
    <property type="match status" value="1"/>
</dbReference>
<dbReference type="Pfam" id="PF13191">
    <property type="entry name" value="AAA_16"/>
    <property type="match status" value="1"/>
</dbReference>
<comment type="caution">
    <text evidence="4">The sequence shown here is derived from an EMBL/GenBank/DDBJ whole genome shotgun (WGS) entry which is preliminary data.</text>
</comment>
<evidence type="ECO:0000256" key="2">
    <source>
        <dbReference type="ARBA" id="ARBA00022840"/>
    </source>
</evidence>
<dbReference type="InterPro" id="IPR016032">
    <property type="entry name" value="Sig_transdc_resp-reg_C-effctor"/>
</dbReference>
<evidence type="ECO:0000313" key="4">
    <source>
        <dbReference type="EMBL" id="TWF71414.1"/>
    </source>
</evidence>
<dbReference type="GO" id="GO:0005524">
    <property type="term" value="F:ATP binding"/>
    <property type="evidence" value="ECO:0007669"/>
    <property type="project" value="UniProtKB-KW"/>
</dbReference>
<dbReference type="SMART" id="SM00421">
    <property type="entry name" value="HTH_LUXR"/>
    <property type="match status" value="1"/>
</dbReference>
<dbReference type="Proteomes" id="UP000317940">
    <property type="component" value="Unassembled WGS sequence"/>
</dbReference>
<dbReference type="GO" id="GO:0004016">
    <property type="term" value="F:adenylate cyclase activity"/>
    <property type="evidence" value="ECO:0007669"/>
    <property type="project" value="TreeGrafter"/>
</dbReference>
<dbReference type="SUPFAM" id="SSF52540">
    <property type="entry name" value="P-loop containing nucleoside triphosphate hydrolases"/>
    <property type="match status" value="1"/>
</dbReference>
<keyword evidence="2" id="KW-0067">ATP-binding</keyword>
<dbReference type="GO" id="GO:0003677">
    <property type="term" value="F:DNA binding"/>
    <property type="evidence" value="ECO:0007669"/>
    <property type="project" value="InterPro"/>
</dbReference>
<dbReference type="OrthoDB" id="5476461at2"/>
<dbReference type="Pfam" id="PF00196">
    <property type="entry name" value="GerE"/>
    <property type="match status" value="1"/>
</dbReference>
<dbReference type="InterPro" id="IPR000792">
    <property type="entry name" value="Tscrpt_reg_LuxR_C"/>
</dbReference>
<dbReference type="InterPro" id="IPR036388">
    <property type="entry name" value="WH-like_DNA-bd_sf"/>
</dbReference>
<evidence type="ECO:0000259" key="3">
    <source>
        <dbReference type="PROSITE" id="PS50043"/>
    </source>
</evidence>
<keyword evidence="1" id="KW-0547">Nucleotide-binding</keyword>